<dbReference type="NCBIfam" id="NF004005">
    <property type="entry name" value="PRK05476.2-3"/>
    <property type="match status" value="1"/>
</dbReference>
<dbReference type="InterPro" id="IPR042172">
    <property type="entry name" value="Adenosylhomocyst_ase-like_sf"/>
</dbReference>
<comment type="caution">
    <text evidence="11">The sequence shown here is derived from an EMBL/GenBank/DDBJ whole genome shotgun (WGS) entry which is preliminary data.</text>
</comment>
<dbReference type="FunFam" id="3.40.50.720:FF:000004">
    <property type="entry name" value="Adenosylhomocysteinase"/>
    <property type="match status" value="1"/>
</dbReference>
<evidence type="ECO:0000256" key="1">
    <source>
        <dbReference type="ARBA" id="ARBA00007122"/>
    </source>
</evidence>
<dbReference type="GO" id="GO:0005829">
    <property type="term" value="C:cytosol"/>
    <property type="evidence" value="ECO:0007669"/>
    <property type="project" value="TreeGrafter"/>
</dbReference>
<feature type="binding site" evidence="5 7">
    <location>
        <position position="239"/>
    </location>
    <ligand>
        <name>NAD(+)</name>
        <dbReference type="ChEBI" id="CHEBI:57540"/>
    </ligand>
</feature>
<dbReference type="GO" id="GO:0004013">
    <property type="term" value="F:adenosylhomocysteinase activity"/>
    <property type="evidence" value="ECO:0007669"/>
    <property type="project" value="UniProtKB-UniRule"/>
</dbReference>
<feature type="binding site" evidence="5 7">
    <location>
        <begin position="153"/>
        <end position="155"/>
    </location>
    <ligand>
        <name>NAD(+)</name>
        <dbReference type="ChEBI" id="CHEBI:57540"/>
    </ligand>
</feature>
<comment type="caution">
    <text evidence="5">Lacks conserved residue(s) required for the propagation of feature annotation.</text>
</comment>
<feature type="binding site" evidence="5 6">
    <location>
        <position position="182"/>
    </location>
    <ligand>
        <name>substrate</name>
    </ligand>
</feature>
<gene>
    <name evidence="5" type="primary">ahcY</name>
    <name evidence="11" type="ORF">A2319_05725</name>
</gene>
<dbReference type="SMART" id="SM00997">
    <property type="entry name" value="AdoHcyase_NAD"/>
    <property type="match status" value="1"/>
</dbReference>
<evidence type="ECO:0000256" key="8">
    <source>
        <dbReference type="RuleBase" id="RU000548"/>
    </source>
</evidence>
<dbReference type="PANTHER" id="PTHR23420:SF0">
    <property type="entry name" value="ADENOSYLHOMOCYSTEINASE"/>
    <property type="match status" value="1"/>
</dbReference>
<dbReference type="InterPro" id="IPR036291">
    <property type="entry name" value="NAD(P)-bd_dom_sf"/>
</dbReference>
<feature type="binding site" evidence="7">
    <location>
        <position position="349"/>
    </location>
    <ligand>
        <name>NAD(+)</name>
        <dbReference type="ChEBI" id="CHEBI:57540"/>
    </ligand>
</feature>
<protein>
    <recommendedName>
        <fullName evidence="5">Adenosylhomocysteinase</fullName>
        <ecNumber evidence="5">3.13.2.1</ecNumber>
    </recommendedName>
    <alternativeName>
        <fullName evidence="5">S-adenosyl-L-homocysteine hydrolase</fullName>
        <shortName evidence="5">AdoHcyase</shortName>
    </alternativeName>
</protein>
<dbReference type="CDD" id="cd00401">
    <property type="entry name" value="SAHH"/>
    <property type="match status" value="1"/>
</dbReference>
<dbReference type="GO" id="GO:0033353">
    <property type="term" value="P:S-adenosylmethionine cycle"/>
    <property type="evidence" value="ECO:0007669"/>
    <property type="project" value="TreeGrafter"/>
</dbReference>
<feature type="binding site" evidence="5">
    <location>
        <position position="187"/>
    </location>
    <ligand>
        <name>NAD(+)</name>
        <dbReference type="ChEBI" id="CHEBI:57540"/>
    </ligand>
</feature>
<dbReference type="GO" id="GO:0006730">
    <property type="term" value="P:one-carbon metabolic process"/>
    <property type="evidence" value="ECO:0007669"/>
    <property type="project" value="UniProtKB-UniRule"/>
</dbReference>
<keyword evidence="2 5" id="KW-0554">One-carbon metabolism</keyword>
<organism evidence="11 12">
    <name type="scientific">Candidatus Kerfeldbacteria bacterium RIFOXYB2_FULL_38_14</name>
    <dbReference type="NCBI Taxonomy" id="1798547"/>
    <lineage>
        <taxon>Bacteria</taxon>
        <taxon>Candidatus Kerfeldiibacteriota</taxon>
    </lineage>
</organism>
<evidence type="ECO:0000256" key="2">
    <source>
        <dbReference type="ARBA" id="ARBA00022563"/>
    </source>
</evidence>
<evidence type="ECO:0000256" key="6">
    <source>
        <dbReference type="PIRSR" id="PIRSR001109-1"/>
    </source>
</evidence>
<dbReference type="EC" id="3.13.2.1" evidence="5"/>
<evidence type="ECO:0000256" key="7">
    <source>
        <dbReference type="PIRSR" id="PIRSR001109-2"/>
    </source>
</evidence>
<proteinExistence type="inferred from homology"/>
<keyword evidence="5" id="KW-0963">Cytoplasm</keyword>
<dbReference type="PROSITE" id="PS00739">
    <property type="entry name" value="ADOHCYASE_2"/>
    <property type="match status" value="1"/>
</dbReference>
<accession>A0A1G2BAT1</accession>
<reference evidence="11 12" key="1">
    <citation type="journal article" date="2016" name="Nat. Commun.">
        <title>Thousands of microbial genomes shed light on interconnected biogeochemical processes in an aquifer system.</title>
        <authorList>
            <person name="Anantharaman K."/>
            <person name="Brown C.T."/>
            <person name="Hug L.A."/>
            <person name="Sharon I."/>
            <person name="Castelle C.J."/>
            <person name="Probst A.J."/>
            <person name="Thomas B.C."/>
            <person name="Singh A."/>
            <person name="Wilkins M.J."/>
            <person name="Karaoz U."/>
            <person name="Brodie E.L."/>
            <person name="Williams K.H."/>
            <person name="Hubbard S.S."/>
            <person name="Banfield J.F."/>
        </authorList>
    </citation>
    <scope>NUCLEOTIDE SEQUENCE [LARGE SCALE GENOMIC DNA]</scope>
</reference>
<dbReference type="InterPro" id="IPR015878">
    <property type="entry name" value="Ado_hCys_hydrolase_NAD-bd"/>
</dbReference>
<feature type="binding site" evidence="7">
    <location>
        <begin position="218"/>
        <end position="223"/>
    </location>
    <ligand>
        <name>NAD(+)</name>
        <dbReference type="ChEBI" id="CHEBI:57540"/>
    </ligand>
</feature>
<dbReference type="AlphaFoldDB" id="A0A1G2BAT1"/>
<dbReference type="Pfam" id="PF00670">
    <property type="entry name" value="AdoHcyase_NAD"/>
    <property type="match status" value="1"/>
</dbReference>
<dbReference type="NCBIfam" id="TIGR00936">
    <property type="entry name" value="ahcY"/>
    <property type="match status" value="1"/>
</dbReference>
<evidence type="ECO:0000313" key="11">
    <source>
        <dbReference type="EMBL" id="OGY85826.1"/>
    </source>
</evidence>
<evidence type="ECO:0000256" key="5">
    <source>
        <dbReference type="HAMAP-Rule" id="MF_00563"/>
    </source>
</evidence>
<name>A0A1G2BAT1_9BACT</name>
<feature type="binding site" evidence="5 6">
    <location>
        <position position="127"/>
    </location>
    <ligand>
        <name>substrate</name>
    </ligand>
</feature>
<comment type="function">
    <text evidence="5">May play a key role in the regulation of the intracellular concentration of adenosylhomocysteine.</text>
</comment>
<dbReference type="UniPathway" id="UPA00314">
    <property type="reaction ID" value="UER00076"/>
</dbReference>
<feature type="domain" description="S-adenosyl-L-homocysteine hydrolase NAD binding" evidence="10">
    <location>
        <begin position="187"/>
        <end position="348"/>
    </location>
</feature>
<feature type="binding site" evidence="5 6">
    <location>
        <position position="152"/>
    </location>
    <ligand>
        <name>substrate</name>
    </ligand>
</feature>
<comment type="cofactor">
    <cofactor evidence="5 7 8">
        <name>NAD(+)</name>
        <dbReference type="ChEBI" id="CHEBI:57540"/>
    </cofactor>
    <text evidence="5 7 8">Binds 1 NAD(+) per subunit.</text>
</comment>
<dbReference type="Proteomes" id="UP000176420">
    <property type="component" value="Unassembled WGS sequence"/>
</dbReference>
<dbReference type="PROSITE" id="PS00738">
    <property type="entry name" value="ADOHCYASE_1"/>
    <property type="match status" value="1"/>
</dbReference>
<dbReference type="Pfam" id="PF05221">
    <property type="entry name" value="AdoHcyase"/>
    <property type="match status" value="2"/>
</dbReference>
<dbReference type="Gene3D" id="3.40.50.720">
    <property type="entry name" value="NAD(P)-binding Rossmann-like Domain"/>
    <property type="match status" value="1"/>
</dbReference>
<dbReference type="EMBL" id="MHKI01000027">
    <property type="protein sequence ID" value="OGY85826.1"/>
    <property type="molecule type" value="Genomic_DNA"/>
</dbReference>
<feature type="binding site" evidence="5 6">
    <location>
        <position position="55"/>
    </location>
    <ligand>
        <name>substrate</name>
    </ligand>
</feature>
<feature type="binding site" evidence="5 6">
    <location>
        <position position="186"/>
    </location>
    <ligand>
        <name>substrate</name>
    </ligand>
</feature>
<dbReference type="PANTHER" id="PTHR23420">
    <property type="entry name" value="ADENOSYLHOMOCYSTEINASE"/>
    <property type="match status" value="1"/>
</dbReference>
<evidence type="ECO:0000256" key="9">
    <source>
        <dbReference type="RuleBase" id="RU004166"/>
    </source>
</evidence>
<dbReference type="SUPFAM" id="SSF52283">
    <property type="entry name" value="Formate/glycerate dehydrogenase catalytic domain-like"/>
    <property type="match status" value="1"/>
</dbReference>
<feature type="binding site" evidence="5">
    <location>
        <begin position="216"/>
        <end position="221"/>
    </location>
    <ligand>
        <name>NAD(+)</name>
        <dbReference type="ChEBI" id="CHEBI:57540"/>
    </ligand>
</feature>
<dbReference type="InterPro" id="IPR020082">
    <property type="entry name" value="S-Ado-L-homoCys_hydrolase_CS"/>
</dbReference>
<comment type="catalytic activity">
    <reaction evidence="5 8">
        <text>S-adenosyl-L-homocysteine + H2O = L-homocysteine + adenosine</text>
        <dbReference type="Rhea" id="RHEA:21708"/>
        <dbReference type="ChEBI" id="CHEBI:15377"/>
        <dbReference type="ChEBI" id="CHEBI:16335"/>
        <dbReference type="ChEBI" id="CHEBI:57856"/>
        <dbReference type="ChEBI" id="CHEBI:58199"/>
        <dbReference type="EC" id="3.13.2.1"/>
    </reaction>
</comment>
<dbReference type="SUPFAM" id="SSF51735">
    <property type="entry name" value="NAD(P)-binding Rossmann-fold domains"/>
    <property type="match status" value="1"/>
</dbReference>
<keyword evidence="3 5" id="KW-0378">Hydrolase</keyword>
<evidence type="ECO:0000256" key="3">
    <source>
        <dbReference type="ARBA" id="ARBA00022801"/>
    </source>
</evidence>
<dbReference type="GO" id="GO:0071269">
    <property type="term" value="P:L-homocysteine biosynthetic process"/>
    <property type="evidence" value="ECO:0007669"/>
    <property type="project" value="UniProtKB-UniRule"/>
</dbReference>
<comment type="pathway">
    <text evidence="5 8">Amino-acid biosynthesis; L-homocysteine biosynthesis; L-homocysteine from S-adenosyl-L-homocysteine: step 1/1.</text>
</comment>
<sequence length="420" mass="46289">MVKKYDIKDLKLADKGKQHVEWAESQMDVLRGIRERFIKQQPLKGVRIAACLHVTTETAVLAQTLKAGGAQVTVVASNPLSTQDTAAAALVKYYKIPVFAKKGEDRKTYYQHLNLALDKKPQITMDDGADLVSLLHGKRKDMAQNVWGSTEETTTGVIRLKAMEKAGKLQFGAIAVNDSKTKHMFDNRYGTGQSTIDGILRATNILLAGKVVVVAGYGWCGRGLAYRARGMGSRVVITEIDPLRALEATMDGFTVMPMEKAVVHADVVATLTGDIHVVDTKHFLKMKDGAIVCNSGHFDVEINLDSLRKISKSRKEVRPFTVQYTLKSGKRIMILGEGRLINLASAEGHPASVMDMSFANQALAAEYIVKNHHTMEKKVYSLPKNTDDLIAKLKLAAMELTIDELSAEQKKYLTSWEVGT</sequence>
<feature type="binding site" evidence="5 7">
    <location>
        <begin position="295"/>
        <end position="297"/>
    </location>
    <ligand>
        <name>NAD(+)</name>
        <dbReference type="ChEBI" id="CHEBI:57540"/>
    </ligand>
</feature>
<evidence type="ECO:0000313" key="12">
    <source>
        <dbReference type="Proteomes" id="UP000176420"/>
    </source>
</evidence>
<keyword evidence="4 5" id="KW-0520">NAD</keyword>
<comment type="similarity">
    <text evidence="1 5 9">Belongs to the adenosylhomocysteinase family.</text>
</comment>
<dbReference type="SMART" id="SM00996">
    <property type="entry name" value="AdoHcyase"/>
    <property type="match status" value="1"/>
</dbReference>
<dbReference type="PIRSF" id="PIRSF001109">
    <property type="entry name" value="Ad_hcy_hydrolase"/>
    <property type="match status" value="1"/>
</dbReference>
<evidence type="ECO:0000259" key="10">
    <source>
        <dbReference type="SMART" id="SM00997"/>
    </source>
</evidence>
<dbReference type="Gene3D" id="3.40.50.1480">
    <property type="entry name" value="Adenosylhomocysteinase-like"/>
    <property type="match status" value="1"/>
</dbReference>
<evidence type="ECO:0000256" key="4">
    <source>
        <dbReference type="ARBA" id="ARBA00023027"/>
    </source>
</evidence>
<feature type="binding site" evidence="5 7">
    <location>
        <position position="342"/>
    </location>
    <ligand>
        <name>NAD(+)</name>
        <dbReference type="ChEBI" id="CHEBI:57540"/>
    </ligand>
</feature>
<dbReference type="HAMAP" id="MF_00563">
    <property type="entry name" value="AdoHcyase"/>
    <property type="match status" value="1"/>
</dbReference>
<dbReference type="InterPro" id="IPR000043">
    <property type="entry name" value="Adenosylhomocysteinase-like"/>
</dbReference>
<comment type="subcellular location">
    <subcellularLocation>
        <location evidence="5">Cytoplasm</location>
    </subcellularLocation>
</comment>